<dbReference type="Proteomes" id="UP000807306">
    <property type="component" value="Unassembled WGS sequence"/>
</dbReference>
<accession>A0A9P6E8W7</accession>
<evidence type="ECO:0000256" key="1">
    <source>
        <dbReference type="SAM" id="MobiDB-lite"/>
    </source>
</evidence>
<dbReference type="AlphaFoldDB" id="A0A9P6E8W7"/>
<feature type="non-terminal residue" evidence="2">
    <location>
        <position position="279"/>
    </location>
</feature>
<organism evidence="2 3">
    <name type="scientific">Crepidotus variabilis</name>
    <dbReference type="NCBI Taxonomy" id="179855"/>
    <lineage>
        <taxon>Eukaryota</taxon>
        <taxon>Fungi</taxon>
        <taxon>Dikarya</taxon>
        <taxon>Basidiomycota</taxon>
        <taxon>Agaricomycotina</taxon>
        <taxon>Agaricomycetes</taxon>
        <taxon>Agaricomycetidae</taxon>
        <taxon>Agaricales</taxon>
        <taxon>Agaricineae</taxon>
        <taxon>Crepidotaceae</taxon>
        <taxon>Crepidotus</taxon>
    </lineage>
</organism>
<keyword evidence="3" id="KW-1185">Reference proteome</keyword>
<evidence type="ECO:0000313" key="3">
    <source>
        <dbReference type="Proteomes" id="UP000807306"/>
    </source>
</evidence>
<gene>
    <name evidence="2" type="ORF">CPB83DRAFT_838520</name>
</gene>
<sequence length="279" mass="30934">MSQYKQHKPRALIRPLSEEFVSMGGQWRCQICPQRTGSKLMSLNRAPRENRSGGFQSFVPIGIGGPSNLTATPSLDLNVFEDDGPTLNDMDSLKDSPKLPSGVWTASSGAHIYLSAGGDDDPLNNIFDSLEDEDSAYEDPEDPLYSHHTGNDGDSSDDDESQEHLQASAEWFPWPDKAGFLTDILFSLPRLRFSRAQQKAVLLWAKELGAKVPTYHAHRRTQTSLLKELGAPTIRQVSGQGNIWYLNDIGDAIGKDFSNPVSRANMQLYPQMLGRVVEE</sequence>
<reference evidence="2" key="1">
    <citation type="submission" date="2020-11" db="EMBL/GenBank/DDBJ databases">
        <authorList>
            <consortium name="DOE Joint Genome Institute"/>
            <person name="Ahrendt S."/>
            <person name="Riley R."/>
            <person name="Andreopoulos W."/>
            <person name="Labutti K."/>
            <person name="Pangilinan J."/>
            <person name="Ruiz-Duenas F.J."/>
            <person name="Barrasa J.M."/>
            <person name="Sanchez-Garcia M."/>
            <person name="Camarero S."/>
            <person name="Miyauchi S."/>
            <person name="Serrano A."/>
            <person name="Linde D."/>
            <person name="Babiker R."/>
            <person name="Drula E."/>
            <person name="Ayuso-Fernandez I."/>
            <person name="Pacheco R."/>
            <person name="Padilla G."/>
            <person name="Ferreira P."/>
            <person name="Barriuso J."/>
            <person name="Kellner H."/>
            <person name="Castanera R."/>
            <person name="Alfaro M."/>
            <person name="Ramirez L."/>
            <person name="Pisabarro A.G."/>
            <person name="Kuo A."/>
            <person name="Tritt A."/>
            <person name="Lipzen A."/>
            <person name="He G."/>
            <person name="Yan M."/>
            <person name="Ng V."/>
            <person name="Cullen D."/>
            <person name="Martin F."/>
            <person name="Rosso M.-N."/>
            <person name="Henrissat B."/>
            <person name="Hibbett D."/>
            <person name="Martinez A.T."/>
            <person name="Grigoriev I.V."/>
        </authorList>
    </citation>
    <scope>NUCLEOTIDE SEQUENCE</scope>
    <source>
        <strain evidence="2">CBS 506.95</strain>
    </source>
</reference>
<dbReference type="EMBL" id="MU157891">
    <property type="protein sequence ID" value="KAF9524888.1"/>
    <property type="molecule type" value="Genomic_DNA"/>
</dbReference>
<protein>
    <submittedName>
        <fullName evidence="2">Uncharacterized protein</fullName>
    </submittedName>
</protein>
<feature type="region of interest" description="Disordered" evidence="1">
    <location>
        <begin position="134"/>
        <end position="165"/>
    </location>
</feature>
<name>A0A9P6E8W7_9AGAR</name>
<dbReference type="OrthoDB" id="2689033at2759"/>
<evidence type="ECO:0000313" key="2">
    <source>
        <dbReference type="EMBL" id="KAF9524888.1"/>
    </source>
</evidence>
<comment type="caution">
    <text evidence="2">The sequence shown here is derived from an EMBL/GenBank/DDBJ whole genome shotgun (WGS) entry which is preliminary data.</text>
</comment>
<proteinExistence type="predicted"/>